<dbReference type="PANTHER" id="PTHR10000">
    <property type="entry name" value="PHOSPHOSERINE PHOSPHATASE"/>
    <property type="match status" value="1"/>
</dbReference>
<evidence type="ECO:0000259" key="2">
    <source>
        <dbReference type="SMART" id="SM00382"/>
    </source>
</evidence>
<dbReference type="Gene3D" id="3.40.50.1000">
    <property type="entry name" value="HAD superfamily/HAD-like"/>
    <property type="match status" value="1"/>
</dbReference>
<dbReference type="InterPro" id="IPR023214">
    <property type="entry name" value="HAD_sf"/>
</dbReference>
<gene>
    <name evidence="3" type="ORF">Pro02_38830</name>
</gene>
<reference evidence="3" key="1">
    <citation type="submission" date="2021-01" db="EMBL/GenBank/DDBJ databases">
        <title>Whole genome shotgun sequence of Planobispora rosea NBRC 15558.</title>
        <authorList>
            <person name="Komaki H."/>
            <person name="Tamura T."/>
        </authorList>
    </citation>
    <scope>NUCLEOTIDE SEQUENCE</scope>
    <source>
        <strain evidence="3">NBRC 15558</strain>
    </source>
</reference>
<feature type="compositionally biased region" description="Gly residues" evidence="1">
    <location>
        <begin position="547"/>
        <end position="558"/>
    </location>
</feature>
<dbReference type="Gene3D" id="3.40.50.300">
    <property type="entry name" value="P-loop containing nucleotide triphosphate hydrolases"/>
    <property type="match status" value="1"/>
</dbReference>
<name>A0A8J3WDL4_PLARO</name>
<dbReference type="Gene3D" id="3.90.1070.10">
    <property type="match status" value="1"/>
</dbReference>
<dbReference type="SUPFAM" id="SSF56784">
    <property type="entry name" value="HAD-like"/>
    <property type="match status" value="1"/>
</dbReference>
<keyword evidence="4" id="KW-1185">Reference proteome</keyword>
<evidence type="ECO:0000313" key="4">
    <source>
        <dbReference type="Proteomes" id="UP000655044"/>
    </source>
</evidence>
<dbReference type="InterPro" id="IPR027417">
    <property type="entry name" value="P-loop_NTPase"/>
</dbReference>
<dbReference type="Pfam" id="PF08282">
    <property type="entry name" value="Hydrolase_3"/>
    <property type="match status" value="2"/>
</dbReference>
<dbReference type="SMART" id="SM00382">
    <property type="entry name" value="AAA"/>
    <property type="match status" value="1"/>
</dbReference>
<organism evidence="3 4">
    <name type="scientific">Planobispora rosea</name>
    <dbReference type="NCBI Taxonomy" id="35762"/>
    <lineage>
        <taxon>Bacteria</taxon>
        <taxon>Bacillati</taxon>
        <taxon>Actinomycetota</taxon>
        <taxon>Actinomycetes</taxon>
        <taxon>Streptosporangiales</taxon>
        <taxon>Streptosporangiaceae</taxon>
        <taxon>Planobispora</taxon>
    </lineage>
</organism>
<dbReference type="InterPro" id="IPR006379">
    <property type="entry name" value="HAD-SF_hydro_IIB"/>
</dbReference>
<dbReference type="NCBIfam" id="TIGR01484">
    <property type="entry name" value="HAD-SF-IIB"/>
    <property type="match status" value="1"/>
</dbReference>
<proteinExistence type="predicted"/>
<evidence type="ECO:0000313" key="3">
    <source>
        <dbReference type="EMBL" id="GIH85475.1"/>
    </source>
</evidence>
<evidence type="ECO:0000256" key="1">
    <source>
        <dbReference type="SAM" id="MobiDB-lite"/>
    </source>
</evidence>
<dbReference type="GO" id="GO:0005829">
    <property type="term" value="C:cytosol"/>
    <property type="evidence" value="ECO:0007669"/>
    <property type="project" value="TreeGrafter"/>
</dbReference>
<protein>
    <submittedName>
        <fullName evidence="3">Phosphoglycolate phosphatase</fullName>
    </submittedName>
</protein>
<sequence length="597" mass="63453">MRYHALVCGYDGTLSTDGRVGDSTVAALERLVRSGRRLIMVTGRDMDGLTSVFDRLDLFERIVAENGAVLYDPARQEATVLAEPPPAEFADRLRRAGARPLSVGEVAVATREPHGGTVLDTIRDLGLELQVIFNKGAVTVLPSGVNKATGLAAALDALGLSPHNTVGVGDAENDHALLSACECPVAVADAVPAIKERCDVVTDRPGGDGVTELIDRILDDDLADVDPGRRHLPLGTAEGGERVRLAPYGTRLMIAGPSNSGKSTTAAALLERVSKAGYQFCLIDPEGDYTDGIGGAIVLGDARRAPTEEEILQVLEKPAQSVVVSLLGVPLDDRPGFFEAFLPRLSAVRARQGHPHWLIVDEAHHMLPQGFGTESVELLGKVGGLLLVTVHPSLVSEPVLQALNAVVAVGEDPADVLTTFASAVGRDGVRSDLPGDLATGEFLLWRPAGEPVRARLIPPEGERQRHLRKYAAGELGEEDSFYFRGPDEALNLRAGNLTAFCHIADGVDDGTWEHHLRQGDYSRWLAENVKDEELAAEVAEIEQEAGKSGGAGREGGGSAAETRRRVRELIENRYTAPAEPGGGAGHLRGNATGRRSP</sequence>
<dbReference type="InterPro" id="IPR036412">
    <property type="entry name" value="HAD-like_sf"/>
</dbReference>
<dbReference type="GO" id="GO:0016791">
    <property type="term" value="F:phosphatase activity"/>
    <property type="evidence" value="ECO:0007669"/>
    <property type="project" value="TreeGrafter"/>
</dbReference>
<dbReference type="GO" id="GO:0000287">
    <property type="term" value="F:magnesium ion binding"/>
    <property type="evidence" value="ECO:0007669"/>
    <property type="project" value="TreeGrafter"/>
</dbReference>
<dbReference type="PANTHER" id="PTHR10000:SF8">
    <property type="entry name" value="HAD SUPERFAMILY HYDROLASE-LIKE, TYPE 3"/>
    <property type="match status" value="1"/>
</dbReference>
<dbReference type="RefSeq" id="WP_189242406.1">
    <property type="nucleotide sequence ID" value="NZ_BMQP01000014.1"/>
</dbReference>
<feature type="region of interest" description="Disordered" evidence="1">
    <location>
        <begin position="542"/>
        <end position="597"/>
    </location>
</feature>
<dbReference type="AlphaFoldDB" id="A0A8J3WDL4"/>
<dbReference type="SUPFAM" id="SSF52540">
    <property type="entry name" value="P-loop containing nucleoside triphosphate hydrolases"/>
    <property type="match status" value="1"/>
</dbReference>
<dbReference type="Proteomes" id="UP000655044">
    <property type="component" value="Unassembled WGS sequence"/>
</dbReference>
<dbReference type="InterPro" id="IPR003593">
    <property type="entry name" value="AAA+_ATPase"/>
</dbReference>
<comment type="caution">
    <text evidence="3">The sequence shown here is derived from an EMBL/GenBank/DDBJ whole genome shotgun (WGS) entry which is preliminary data.</text>
</comment>
<feature type="domain" description="AAA+ ATPase" evidence="2">
    <location>
        <begin position="248"/>
        <end position="406"/>
    </location>
</feature>
<feature type="compositionally biased region" description="Basic and acidic residues" evidence="1">
    <location>
        <begin position="561"/>
        <end position="571"/>
    </location>
</feature>
<accession>A0A8J3WDL4</accession>
<dbReference type="EMBL" id="BOOI01000035">
    <property type="protein sequence ID" value="GIH85475.1"/>
    <property type="molecule type" value="Genomic_DNA"/>
</dbReference>